<dbReference type="AlphaFoldDB" id="A0A2P4Y894"/>
<organism evidence="1 2">
    <name type="scientific">Phytophthora palmivora</name>
    <dbReference type="NCBI Taxonomy" id="4796"/>
    <lineage>
        <taxon>Eukaryota</taxon>
        <taxon>Sar</taxon>
        <taxon>Stramenopiles</taxon>
        <taxon>Oomycota</taxon>
        <taxon>Peronosporomycetes</taxon>
        <taxon>Peronosporales</taxon>
        <taxon>Peronosporaceae</taxon>
        <taxon>Phytophthora</taxon>
    </lineage>
</organism>
<gene>
    <name evidence="1" type="ORF">PHPALM_9059</name>
</gene>
<sequence length="147" mass="16487">MANPTLNEDLQALCAAEIRANAVSARSRSVYQNSYARFISWLLSIRSPILRPSYASVMARLPTDQKVLRTAVTQALENNPSNPPIQFQELHVDVFVAWLLNLRTTVRTQLSFLAFNTRCAGLFNLFCAYKEDISKTSAATGDYQLNI</sequence>
<proteinExistence type="predicted"/>
<protein>
    <submittedName>
        <fullName evidence="1">Uncharacterized protein</fullName>
    </submittedName>
</protein>
<accession>A0A2P4Y894</accession>
<evidence type="ECO:0000313" key="2">
    <source>
        <dbReference type="Proteomes" id="UP000237271"/>
    </source>
</evidence>
<evidence type="ECO:0000313" key="1">
    <source>
        <dbReference type="EMBL" id="POM74035.1"/>
    </source>
</evidence>
<keyword evidence="2" id="KW-1185">Reference proteome</keyword>
<dbReference type="OrthoDB" id="90030at2759"/>
<name>A0A2P4Y894_9STRA</name>
<dbReference type="Proteomes" id="UP000237271">
    <property type="component" value="Unassembled WGS sequence"/>
</dbReference>
<reference evidence="1 2" key="1">
    <citation type="journal article" date="2017" name="Genome Biol. Evol.">
        <title>Phytophthora megakarya and P. palmivora, closely related causal agents of cacao black pod rot, underwent increases in genome sizes and gene numbers by different mechanisms.</title>
        <authorList>
            <person name="Ali S.S."/>
            <person name="Shao J."/>
            <person name="Lary D.J."/>
            <person name="Kronmiller B."/>
            <person name="Shen D."/>
            <person name="Strem M.D."/>
            <person name="Amoako-Attah I."/>
            <person name="Akrofi A.Y."/>
            <person name="Begoude B.A."/>
            <person name="Ten Hoopen G.M."/>
            <person name="Coulibaly K."/>
            <person name="Kebe B.I."/>
            <person name="Melnick R.L."/>
            <person name="Guiltinan M.J."/>
            <person name="Tyler B.M."/>
            <person name="Meinhardt L.W."/>
            <person name="Bailey B.A."/>
        </authorList>
    </citation>
    <scope>NUCLEOTIDE SEQUENCE [LARGE SCALE GENOMIC DNA]</scope>
    <source>
        <strain evidence="2">sbr112.9</strain>
    </source>
</reference>
<comment type="caution">
    <text evidence="1">The sequence shown here is derived from an EMBL/GenBank/DDBJ whole genome shotgun (WGS) entry which is preliminary data.</text>
</comment>
<dbReference type="EMBL" id="NCKW01004945">
    <property type="protein sequence ID" value="POM74035.1"/>
    <property type="molecule type" value="Genomic_DNA"/>
</dbReference>